<dbReference type="InterPro" id="IPR016140">
    <property type="entry name" value="Bifunc_inhib/LTP/seed_store"/>
</dbReference>
<sequence length="134" mass="14251">MTPKVFGLVLLTLNLFFFAYVTSNCLPCSPLTPKDHHHKPSPSAPSVYPYCPKDTLKLAVCADVLDGVAHLVIGGPSWKKCCSLLDGLVDLDSAVCLCTALKANILGIKHAIDVALSLLVNTCGKKLPKGFKCA</sequence>
<feature type="domain" description="Bifunctional inhibitor/plant lipid transfer protein/seed storage helical" evidence="2">
    <location>
        <begin position="51"/>
        <end position="133"/>
    </location>
</feature>
<dbReference type="OMA" id="VPEGFIC"/>
<evidence type="ECO:0000259" key="2">
    <source>
        <dbReference type="SMART" id="SM00499"/>
    </source>
</evidence>
<dbReference type="Proteomes" id="UP000017836">
    <property type="component" value="Unassembled WGS sequence"/>
</dbReference>
<protein>
    <recommendedName>
        <fullName evidence="2">Bifunctional inhibitor/plant lipid transfer protein/seed storage helical domain-containing protein</fullName>
    </recommendedName>
</protein>
<dbReference type="Gene3D" id="1.10.110.10">
    <property type="entry name" value="Plant lipid-transfer and hydrophobic proteins"/>
    <property type="match status" value="1"/>
</dbReference>
<dbReference type="OrthoDB" id="696558at2759"/>
<dbReference type="SMART" id="SM00499">
    <property type="entry name" value="AAI"/>
    <property type="match status" value="1"/>
</dbReference>
<dbReference type="PANTHER" id="PTHR31731">
    <property type="match status" value="1"/>
</dbReference>
<feature type="signal peptide" evidence="1">
    <location>
        <begin position="1"/>
        <end position="23"/>
    </location>
</feature>
<keyword evidence="1" id="KW-0732">Signal</keyword>
<dbReference type="EMBL" id="KI393207">
    <property type="protein sequence ID" value="ERN08953.1"/>
    <property type="molecule type" value="Genomic_DNA"/>
</dbReference>
<dbReference type="eggNOG" id="ENOG502S26K">
    <property type="taxonomic scope" value="Eukaryota"/>
</dbReference>
<dbReference type="InterPro" id="IPR027923">
    <property type="entry name" value="Hydrophob_seed_dom"/>
</dbReference>
<proteinExistence type="predicted"/>
<keyword evidence="4" id="KW-1185">Reference proteome</keyword>
<evidence type="ECO:0000313" key="4">
    <source>
        <dbReference type="Proteomes" id="UP000017836"/>
    </source>
</evidence>
<evidence type="ECO:0000313" key="3">
    <source>
        <dbReference type="EMBL" id="ERN08953.1"/>
    </source>
</evidence>
<dbReference type="Gramene" id="ERN08953">
    <property type="protein sequence ID" value="ERN08953"/>
    <property type="gene ID" value="AMTR_s01045p00008470"/>
</dbReference>
<dbReference type="STRING" id="13333.W1PLN4"/>
<dbReference type="InterPro" id="IPR051636">
    <property type="entry name" value="Plant_LTP/defense-related"/>
</dbReference>
<dbReference type="InterPro" id="IPR036312">
    <property type="entry name" value="Bifun_inhib/LTP/seed_sf"/>
</dbReference>
<dbReference type="AlphaFoldDB" id="W1PLN4"/>
<dbReference type="HOGENOM" id="CLU_055715_2_1_1"/>
<dbReference type="CDD" id="cd01958">
    <property type="entry name" value="HPS_like"/>
    <property type="match status" value="1"/>
</dbReference>
<gene>
    <name evidence="3" type="ORF">AMTR_s01045p00008470</name>
</gene>
<reference evidence="4" key="1">
    <citation type="journal article" date="2013" name="Science">
        <title>The Amborella genome and the evolution of flowering plants.</title>
        <authorList>
            <consortium name="Amborella Genome Project"/>
        </authorList>
    </citation>
    <scope>NUCLEOTIDE SEQUENCE [LARGE SCALE GENOMIC DNA]</scope>
</reference>
<evidence type="ECO:0000256" key="1">
    <source>
        <dbReference type="SAM" id="SignalP"/>
    </source>
</evidence>
<feature type="chain" id="PRO_5004808342" description="Bifunctional inhibitor/plant lipid transfer protein/seed storage helical domain-containing protein" evidence="1">
    <location>
        <begin position="24"/>
        <end position="134"/>
    </location>
</feature>
<dbReference type="KEGG" id="atr:18437092"/>
<dbReference type="Pfam" id="PF14547">
    <property type="entry name" value="Hydrophob_seed"/>
    <property type="match status" value="1"/>
</dbReference>
<accession>W1PLN4</accession>
<name>W1PLN4_AMBTC</name>
<dbReference type="SUPFAM" id="SSF47699">
    <property type="entry name" value="Bifunctional inhibitor/lipid-transfer protein/seed storage 2S albumin"/>
    <property type="match status" value="1"/>
</dbReference>
<organism evidence="3 4">
    <name type="scientific">Amborella trichopoda</name>
    <dbReference type="NCBI Taxonomy" id="13333"/>
    <lineage>
        <taxon>Eukaryota</taxon>
        <taxon>Viridiplantae</taxon>
        <taxon>Streptophyta</taxon>
        <taxon>Embryophyta</taxon>
        <taxon>Tracheophyta</taxon>
        <taxon>Spermatophyta</taxon>
        <taxon>Magnoliopsida</taxon>
        <taxon>Amborellales</taxon>
        <taxon>Amborellaceae</taxon>
        <taxon>Amborella</taxon>
    </lineage>
</organism>